<feature type="transmembrane region" description="Helical" evidence="1">
    <location>
        <begin position="68"/>
        <end position="89"/>
    </location>
</feature>
<keyword evidence="1" id="KW-0812">Transmembrane</keyword>
<sequence length="128" mass="14724">MIGYIFLLIGLFFLGLGIVLFKGISYSNKIIFIPLCGLGISMFKKKLVDIMSGIDDKEITKYLIVRWIGSNMIIMSFIIIFSNIFAVIFKSEINVIIFCISLCIIIIFFLRCLFSIMQRAVYVRLLEE</sequence>
<dbReference type="Proteomes" id="UP001299068">
    <property type="component" value="Unassembled WGS sequence"/>
</dbReference>
<accession>A0ABS7L2A2</accession>
<evidence type="ECO:0000313" key="2">
    <source>
        <dbReference type="EMBL" id="MBY0757206.1"/>
    </source>
</evidence>
<evidence type="ECO:0000313" key="3">
    <source>
        <dbReference type="Proteomes" id="UP001299068"/>
    </source>
</evidence>
<feature type="transmembrane region" description="Helical" evidence="1">
    <location>
        <begin position="95"/>
        <end position="114"/>
    </location>
</feature>
<keyword evidence="3" id="KW-1185">Reference proteome</keyword>
<comment type="caution">
    <text evidence="2">The sequence shown here is derived from an EMBL/GenBank/DDBJ whole genome shotgun (WGS) entry which is preliminary data.</text>
</comment>
<name>A0ABS7L2A2_CLOSR</name>
<organism evidence="2 3">
    <name type="scientific">Clostridium sardiniense</name>
    <name type="common">Clostridium absonum</name>
    <dbReference type="NCBI Taxonomy" id="29369"/>
    <lineage>
        <taxon>Bacteria</taxon>
        <taxon>Bacillati</taxon>
        <taxon>Bacillota</taxon>
        <taxon>Clostridia</taxon>
        <taxon>Eubacteriales</taxon>
        <taxon>Clostridiaceae</taxon>
        <taxon>Clostridium</taxon>
    </lineage>
</organism>
<gene>
    <name evidence="2" type="ORF">K5V21_17380</name>
</gene>
<keyword evidence="1" id="KW-0472">Membrane</keyword>
<proteinExistence type="predicted"/>
<feature type="transmembrane region" description="Helical" evidence="1">
    <location>
        <begin position="5"/>
        <end position="24"/>
    </location>
</feature>
<reference evidence="2 3" key="1">
    <citation type="journal article" date="2021" name="Cell Host Microbe">
        <title>in vivo commensal control of Clostridioides difficile virulence.</title>
        <authorList>
            <person name="Girinathan B.P."/>
            <person name="Dibenedetto N."/>
            <person name="Worley J.N."/>
            <person name="Peltier J."/>
            <person name="Arrieta-Ortiz M.L."/>
            <person name="Rupa Christinal Immanuel S."/>
            <person name="Lavin R."/>
            <person name="Delaney M.L."/>
            <person name="Cummins C."/>
            <person name="Hoffmann M."/>
            <person name="Luo Y."/>
            <person name="Gonzalez-Escalona N."/>
            <person name="Allard M."/>
            <person name="Onderdonk A.B."/>
            <person name="Gerber G.K."/>
            <person name="Sonenshein A.L."/>
            <person name="Baliga N."/>
            <person name="Dupuy B."/>
            <person name="Bry L."/>
        </authorList>
    </citation>
    <scope>NUCLEOTIDE SEQUENCE [LARGE SCALE GENOMIC DNA]</scope>
    <source>
        <strain evidence="2 3">DSM 599</strain>
    </source>
</reference>
<keyword evidence="1" id="KW-1133">Transmembrane helix</keyword>
<protein>
    <recommendedName>
        <fullName evidence="4">DUF3784 domain-containing protein</fullName>
    </recommendedName>
</protein>
<evidence type="ECO:0000256" key="1">
    <source>
        <dbReference type="SAM" id="Phobius"/>
    </source>
</evidence>
<dbReference type="EMBL" id="JAIKTU010000018">
    <property type="protein sequence ID" value="MBY0757206.1"/>
    <property type="molecule type" value="Genomic_DNA"/>
</dbReference>
<evidence type="ECO:0008006" key="4">
    <source>
        <dbReference type="Google" id="ProtNLM"/>
    </source>
</evidence>
<dbReference type="RefSeq" id="WP_221862340.1">
    <property type="nucleotide sequence ID" value="NZ_JAIKTU010000018.1"/>
</dbReference>